<gene>
    <name evidence="6" type="ORF">NEZAVI_LOCUS3556</name>
</gene>
<dbReference type="SUPFAM" id="SSF51445">
    <property type="entry name" value="(Trans)glycosidases"/>
    <property type="match status" value="1"/>
</dbReference>
<keyword evidence="7" id="KW-1185">Reference proteome</keyword>
<dbReference type="PROSITE" id="PS01027">
    <property type="entry name" value="GLYCOSYL_HYDROL_F39"/>
    <property type="match status" value="1"/>
</dbReference>
<dbReference type="InterPro" id="IPR000514">
    <property type="entry name" value="Glyco_hydro_39"/>
</dbReference>
<evidence type="ECO:0000256" key="4">
    <source>
        <dbReference type="PIRSR" id="PIRSR600514-1"/>
    </source>
</evidence>
<accession>A0A9P0H3J6</accession>
<proteinExistence type="inferred from homology"/>
<dbReference type="Proteomes" id="UP001152798">
    <property type="component" value="Chromosome 2"/>
</dbReference>
<comment type="similarity">
    <text evidence="1">Belongs to the glycosyl hydrolase 39 family.</text>
</comment>
<keyword evidence="2" id="KW-0378">Hydrolase</keyword>
<dbReference type="Gene3D" id="3.20.20.80">
    <property type="entry name" value="Glycosidases"/>
    <property type="match status" value="1"/>
</dbReference>
<dbReference type="InterPro" id="IPR051923">
    <property type="entry name" value="Glycosyl_Hydrolase_39"/>
</dbReference>
<evidence type="ECO:0000256" key="2">
    <source>
        <dbReference type="ARBA" id="ARBA00022801"/>
    </source>
</evidence>
<dbReference type="AlphaFoldDB" id="A0A9P0H3J6"/>
<protein>
    <recommendedName>
        <fullName evidence="5">Glycosyl hydrolases family 39 N-terminal catalytic domain-containing protein</fullName>
    </recommendedName>
</protein>
<dbReference type="EMBL" id="OV725078">
    <property type="protein sequence ID" value="CAH1392790.1"/>
    <property type="molecule type" value="Genomic_DNA"/>
</dbReference>
<keyword evidence="3" id="KW-0326">Glycosidase</keyword>
<dbReference type="PANTHER" id="PTHR12631:SF8">
    <property type="entry name" value="ALPHA-L-IDURONIDASE"/>
    <property type="match status" value="1"/>
</dbReference>
<dbReference type="OrthoDB" id="6611819at2759"/>
<evidence type="ECO:0000313" key="6">
    <source>
        <dbReference type="EMBL" id="CAH1392790.1"/>
    </source>
</evidence>
<evidence type="ECO:0000313" key="7">
    <source>
        <dbReference type="Proteomes" id="UP001152798"/>
    </source>
</evidence>
<dbReference type="Gene3D" id="2.60.40.1500">
    <property type="entry name" value="Glycosyl hydrolase domain, family 39"/>
    <property type="match status" value="1"/>
</dbReference>
<dbReference type="InterPro" id="IPR049165">
    <property type="entry name" value="GH39_as"/>
</dbReference>
<dbReference type="SUPFAM" id="SSF51011">
    <property type="entry name" value="Glycosyl hydrolase domain"/>
    <property type="match status" value="1"/>
</dbReference>
<dbReference type="Pfam" id="PF01229">
    <property type="entry name" value="Glyco_hydro_39"/>
    <property type="match status" value="1"/>
</dbReference>
<name>A0A9P0H3J6_NEZVI</name>
<feature type="domain" description="Glycosyl hydrolases family 39 N-terminal catalytic" evidence="5">
    <location>
        <begin position="44"/>
        <end position="502"/>
    </location>
</feature>
<evidence type="ECO:0000259" key="5">
    <source>
        <dbReference type="Pfam" id="PF01229"/>
    </source>
</evidence>
<dbReference type="InterPro" id="IPR049166">
    <property type="entry name" value="GH39_cat"/>
</dbReference>
<dbReference type="PANTHER" id="PTHR12631">
    <property type="entry name" value="ALPHA-L-IDURONIDASE"/>
    <property type="match status" value="1"/>
</dbReference>
<feature type="active site" description="Proton donor" evidence="4">
    <location>
        <position position="193"/>
    </location>
</feature>
<dbReference type="GO" id="GO:0003940">
    <property type="term" value="F:L-iduronidase activity"/>
    <property type="evidence" value="ECO:0007669"/>
    <property type="project" value="TreeGrafter"/>
</dbReference>
<evidence type="ECO:0000256" key="3">
    <source>
        <dbReference type="ARBA" id="ARBA00023295"/>
    </source>
</evidence>
<dbReference type="PRINTS" id="PR00745">
    <property type="entry name" value="GLHYDRLASE39"/>
</dbReference>
<sequence>MIIVVYTINLFNFVEQTDMLLTYEKMKNISFIIVLLLAPTFPLKITINPNSVKGHLTKFWKSTGFSPSSFDQTSTREFLMSKDVEHNLAIISALPNQGIEFVRIHWLLNLLYFKSDGTINWELLDEVIDLIVGNDMKPVIELMVNPETDQKKELFKSGGRYFWKWITSALAQRYVDKYGSKMVSEWRFETWNEPDLKMYNVLNFGLEEYIDYVMGCAEGIKSVLPEVDFGGPAGLFKNISNHPLCWGFLNYCNNDLRRCKLNYISLHKKGNSSTSEILNGMNSFRVEMNRKYPNLGILPLINDETDLLSGWWRDEDWRGDIRYAAAVCRTIFLYRSLLHSLNVKSISNDNGFLNTPPNFFNQRTLLTRFSDTEGNAHFVQKPVYAAMGLLSMLGEEEVQTIYKEDDRFSIIATRNNHYNNDNKMTYVCVMIVHSSDTMEINDTKHELELITNLPTWENARYVLYKLENIQPNPKDIWKKLGSPMIPTLNQLSVMRRYQEPKRIAIGKVKKIPFSIKYSVVQPSISFLQICDSSVGKPGKKN</sequence>
<dbReference type="GO" id="GO:0005975">
    <property type="term" value="P:carbohydrate metabolic process"/>
    <property type="evidence" value="ECO:0007669"/>
    <property type="project" value="InterPro"/>
</dbReference>
<reference evidence="6" key="1">
    <citation type="submission" date="2022-01" db="EMBL/GenBank/DDBJ databases">
        <authorList>
            <person name="King R."/>
        </authorList>
    </citation>
    <scope>NUCLEOTIDE SEQUENCE</scope>
</reference>
<dbReference type="InterPro" id="IPR017853">
    <property type="entry name" value="GH"/>
</dbReference>
<organism evidence="6 7">
    <name type="scientific">Nezara viridula</name>
    <name type="common">Southern green stink bug</name>
    <name type="synonym">Cimex viridulus</name>
    <dbReference type="NCBI Taxonomy" id="85310"/>
    <lineage>
        <taxon>Eukaryota</taxon>
        <taxon>Metazoa</taxon>
        <taxon>Ecdysozoa</taxon>
        <taxon>Arthropoda</taxon>
        <taxon>Hexapoda</taxon>
        <taxon>Insecta</taxon>
        <taxon>Pterygota</taxon>
        <taxon>Neoptera</taxon>
        <taxon>Paraneoptera</taxon>
        <taxon>Hemiptera</taxon>
        <taxon>Heteroptera</taxon>
        <taxon>Panheteroptera</taxon>
        <taxon>Pentatomomorpha</taxon>
        <taxon>Pentatomoidea</taxon>
        <taxon>Pentatomidae</taxon>
        <taxon>Pentatominae</taxon>
        <taxon>Nezara</taxon>
    </lineage>
</organism>
<evidence type="ECO:0000256" key="1">
    <source>
        <dbReference type="ARBA" id="ARBA00008875"/>
    </source>
</evidence>